<proteinExistence type="predicted"/>
<evidence type="ECO:0000313" key="2">
    <source>
        <dbReference type="EMBL" id="ODQ61174.1"/>
    </source>
</evidence>
<evidence type="ECO:0000313" key="3">
    <source>
        <dbReference type="Proteomes" id="UP000094112"/>
    </source>
</evidence>
<dbReference type="Proteomes" id="UP000094112">
    <property type="component" value="Unassembled WGS sequence"/>
</dbReference>
<reference evidence="2 3" key="1">
    <citation type="journal article" date="2016" name="Proc. Natl. Acad. Sci. U.S.A.">
        <title>Comparative genomics of biotechnologically important yeasts.</title>
        <authorList>
            <person name="Riley R."/>
            <person name="Haridas S."/>
            <person name="Wolfe K.H."/>
            <person name="Lopes M.R."/>
            <person name="Hittinger C.T."/>
            <person name="Goeker M."/>
            <person name="Salamov A.A."/>
            <person name="Wisecaver J.H."/>
            <person name="Long T.M."/>
            <person name="Calvey C.H."/>
            <person name="Aerts A.L."/>
            <person name="Barry K.W."/>
            <person name="Choi C."/>
            <person name="Clum A."/>
            <person name="Coughlan A.Y."/>
            <person name="Deshpande S."/>
            <person name="Douglass A.P."/>
            <person name="Hanson S.J."/>
            <person name="Klenk H.-P."/>
            <person name="LaButti K.M."/>
            <person name="Lapidus A."/>
            <person name="Lindquist E.A."/>
            <person name="Lipzen A.M."/>
            <person name="Meier-Kolthoff J.P."/>
            <person name="Ohm R.A."/>
            <person name="Otillar R.P."/>
            <person name="Pangilinan J.L."/>
            <person name="Peng Y."/>
            <person name="Rokas A."/>
            <person name="Rosa C.A."/>
            <person name="Scheuner C."/>
            <person name="Sibirny A.A."/>
            <person name="Slot J.C."/>
            <person name="Stielow J.B."/>
            <person name="Sun H."/>
            <person name="Kurtzman C.P."/>
            <person name="Blackwell M."/>
            <person name="Grigoriev I.V."/>
            <person name="Jeffries T.W."/>
        </authorList>
    </citation>
    <scope>NUCLEOTIDE SEQUENCE [LARGE SCALE GENOMIC DNA]</scope>
    <source>
        <strain evidence="3">ATCC 58044 / CBS 1984 / NCYC 433 / NRRL Y-366-8</strain>
    </source>
</reference>
<dbReference type="STRING" id="683960.A0A1E3P7H0"/>
<name>A0A1E3P7H0_WICAA</name>
<dbReference type="RefSeq" id="XP_019040381.1">
    <property type="nucleotide sequence ID" value="XM_019184619.1"/>
</dbReference>
<dbReference type="Pfam" id="PF02037">
    <property type="entry name" value="SAP"/>
    <property type="match status" value="1"/>
</dbReference>
<keyword evidence="3" id="KW-1185">Reference proteome</keyword>
<dbReference type="InterPro" id="IPR003034">
    <property type="entry name" value="SAP_dom"/>
</dbReference>
<accession>A0A1E3P7H0</accession>
<dbReference type="GeneID" id="30201865"/>
<sequence>MLRTARSLPTLRVLESTISKDIQQQTKNFSTISSKYNLVVPNIPDHQLRTKYQTLNRSVHQSSKNNATTLFSNKNSEFSVMSLNSLKNECRKRGLKISGKKAELVSRITTHEKTFATQQVGSISTKASSKIPPKEATKKSLVNKLSKTFSTTTTKNAKGDDSTIDFIKPVDISQPKLVEDDYIVQIPSLSSEASATPVTKLEKQLNQSSTSDPNAKIVSKAEGSDSKIFEQSSINKIEEQNEEALKTDASKIVQEPAFVDEPYKYEEGEVSSKDKSFFAGALAVVAGWWVLKPKSEKKH</sequence>
<dbReference type="Gene3D" id="1.10.720.30">
    <property type="entry name" value="SAP domain"/>
    <property type="match status" value="1"/>
</dbReference>
<dbReference type="EMBL" id="KV454209">
    <property type="protein sequence ID" value="ODQ61174.1"/>
    <property type="molecule type" value="Genomic_DNA"/>
</dbReference>
<dbReference type="InterPro" id="IPR036361">
    <property type="entry name" value="SAP_dom_sf"/>
</dbReference>
<dbReference type="PROSITE" id="PS50800">
    <property type="entry name" value="SAP"/>
    <property type="match status" value="1"/>
</dbReference>
<organism evidence="2 3">
    <name type="scientific">Wickerhamomyces anomalus (strain ATCC 58044 / CBS 1984 / NCYC 433 / NRRL Y-366-8)</name>
    <name type="common">Yeast</name>
    <name type="synonym">Hansenula anomala</name>
    <dbReference type="NCBI Taxonomy" id="683960"/>
    <lineage>
        <taxon>Eukaryota</taxon>
        <taxon>Fungi</taxon>
        <taxon>Dikarya</taxon>
        <taxon>Ascomycota</taxon>
        <taxon>Saccharomycotina</taxon>
        <taxon>Saccharomycetes</taxon>
        <taxon>Phaffomycetales</taxon>
        <taxon>Wickerhamomycetaceae</taxon>
        <taxon>Wickerhamomyces</taxon>
    </lineage>
</organism>
<gene>
    <name evidence="2" type="ORF">WICANDRAFT_77821</name>
</gene>
<dbReference type="AlphaFoldDB" id="A0A1E3P7H0"/>
<feature type="domain" description="SAP" evidence="1">
    <location>
        <begin position="78"/>
        <end position="112"/>
    </location>
</feature>
<protein>
    <recommendedName>
        <fullName evidence="1">SAP domain-containing protein</fullName>
    </recommendedName>
</protein>
<dbReference type="OrthoDB" id="3979979at2759"/>
<dbReference type="SUPFAM" id="SSF68906">
    <property type="entry name" value="SAP domain"/>
    <property type="match status" value="1"/>
</dbReference>
<evidence type="ECO:0000259" key="1">
    <source>
        <dbReference type="PROSITE" id="PS50800"/>
    </source>
</evidence>
<dbReference type="SMART" id="SM00513">
    <property type="entry name" value="SAP"/>
    <property type="match status" value="1"/>
</dbReference>